<proteinExistence type="predicted"/>
<dbReference type="EMBL" id="BQNB010021018">
    <property type="protein sequence ID" value="GJU02004.1"/>
    <property type="molecule type" value="Genomic_DNA"/>
</dbReference>
<protein>
    <submittedName>
        <fullName evidence="2">Uncharacterized protein</fullName>
    </submittedName>
</protein>
<feature type="compositionally biased region" description="Basic and acidic residues" evidence="1">
    <location>
        <begin position="106"/>
        <end position="115"/>
    </location>
</feature>
<evidence type="ECO:0000313" key="2">
    <source>
        <dbReference type="EMBL" id="GJU02004.1"/>
    </source>
</evidence>
<organism evidence="2 3">
    <name type="scientific">Tanacetum coccineum</name>
    <dbReference type="NCBI Taxonomy" id="301880"/>
    <lineage>
        <taxon>Eukaryota</taxon>
        <taxon>Viridiplantae</taxon>
        <taxon>Streptophyta</taxon>
        <taxon>Embryophyta</taxon>
        <taxon>Tracheophyta</taxon>
        <taxon>Spermatophyta</taxon>
        <taxon>Magnoliopsida</taxon>
        <taxon>eudicotyledons</taxon>
        <taxon>Gunneridae</taxon>
        <taxon>Pentapetalae</taxon>
        <taxon>asterids</taxon>
        <taxon>campanulids</taxon>
        <taxon>Asterales</taxon>
        <taxon>Asteraceae</taxon>
        <taxon>Asteroideae</taxon>
        <taxon>Anthemideae</taxon>
        <taxon>Anthemidinae</taxon>
        <taxon>Tanacetum</taxon>
    </lineage>
</organism>
<accession>A0ABQ5IPG3</accession>
<keyword evidence="3" id="KW-1185">Reference proteome</keyword>
<gene>
    <name evidence="2" type="ORF">Tco_1112342</name>
</gene>
<evidence type="ECO:0000313" key="3">
    <source>
        <dbReference type="Proteomes" id="UP001151760"/>
    </source>
</evidence>
<dbReference type="Proteomes" id="UP001151760">
    <property type="component" value="Unassembled WGS sequence"/>
</dbReference>
<reference evidence="2" key="1">
    <citation type="journal article" date="2022" name="Int. J. Mol. Sci.">
        <title>Draft Genome of Tanacetum Coccineum: Genomic Comparison of Closely Related Tanacetum-Family Plants.</title>
        <authorList>
            <person name="Yamashiro T."/>
            <person name="Shiraishi A."/>
            <person name="Nakayama K."/>
            <person name="Satake H."/>
        </authorList>
    </citation>
    <scope>NUCLEOTIDE SEQUENCE</scope>
</reference>
<reference evidence="2" key="2">
    <citation type="submission" date="2022-01" db="EMBL/GenBank/DDBJ databases">
        <authorList>
            <person name="Yamashiro T."/>
            <person name="Shiraishi A."/>
            <person name="Satake H."/>
            <person name="Nakayama K."/>
        </authorList>
    </citation>
    <scope>NUCLEOTIDE SEQUENCE</scope>
</reference>
<evidence type="ECO:0000256" key="1">
    <source>
        <dbReference type="SAM" id="MobiDB-lite"/>
    </source>
</evidence>
<comment type="caution">
    <text evidence="2">The sequence shown here is derived from an EMBL/GenBank/DDBJ whole genome shotgun (WGS) entry which is preliminary data.</text>
</comment>
<name>A0ABQ5IPG3_9ASTR</name>
<feature type="region of interest" description="Disordered" evidence="1">
    <location>
        <begin position="93"/>
        <end position="115"/>
    </location>
</feature>
<sequence length="132" mass="14828">MFKPPRALSDGCGRGSFFDNHVKTSKMVFKFLQTRINHADFRKFFWNLNFGGSTRKSTDIAKITRKRSKPDKLGHGNGIECAKAGRMLSKSYTSPIAPIGGNPKGNDTRAKEKAHLSRGICTKRLEKEAQWL</sequence>